<dbReference type="EC" id="5.3.4.1" evidence="5"/>
<dbReference type="GeneID" id="25311470"/>
<evidence type="ECO:0000256" key="8">
    <source>
        <dbReference type="ARBA" id="ARBA00023284"/>
    </source>
</evidence>
<dbReference type="STRING" id="1442368.A0A0D2ELA9"/>
<evidence type="ECO:0000256" key="2">
    <source>
        <dbReference type="ARBA" id="ARBA00002692"/>
    </source>
</evidence>
<dbReference type="OrthoDB" id="427280at2759"/>
<reference evidence="12 13" key="1">
    <citation type="submission" date="2015-01" db="EMBL/GenBank/DDBJ databases">
        <title>The Genome Sequence of Fonsecaea pedrosoi CBS 271.37.</title>
        <authorList>
            <consortium name="The Broad Institute Genomics Platform"/>
            <person name="Cuomo C."/>
            <person name="de Hoog S."/>
            <person name="Gorbushina A."/>
            <person name="Stielow B."/>
            <person name="Teixiera M."/>
            <person name="Abouelleil A."/>
            <person name="Chapman S.B."/>
            <person name="Priest M."/>
            <person name="Young S.K."/>
            <person name="Wortman J."/>
            <person name="Nusbaum C."/>
            <person name="Birren B."/>
        </authorList>
    </citation>
    <scope>NUCLEOTIDE SEQUENCE [LARGE SCALE GENOMIC DNA]</scope>
    <source>
        <strain evidence="12 13">CBS 271.37</strain>
    </source>
</reference>
<dbReference type="InterPro" id="IPR036249">
    <property type="entry name" value="Thioredoxin-like_sf"/>
</dbReference>
<dbReference type="SUPFAM" id="SSF52833">
    <property type="entry name" value="Thioredoxin-like"/>
    <property type="match status" value="2"/>
</dbReference>
<evidence type="ECO:0000256" key="5">
    <source>
        <dbReference type="ARBA" id="ARBA00012723"/>
    </source>
</evidence>
<keyword evidence="7" id="KW-0413">Isomerase</keyword>
<evidence type="ECO:0000256" key="7">
    <source>
        <dbReference type="ARBA" id="ARBA00023235"/>
    </source>
</evidence>
<dbReference type="Proteomes" id="UP000053029">
    <property type="component" value="Unassembled WGS sequence"/>
</dbReference>
<proteinExistence type="inferred from homology"/>
<dbReference type="RefSeq" id="XP_013279015.1">
    <property type="nucleotide sequence ID" value="XM_013423561.1"/>
</dbReference>
<dbReference type="GO" id="GO:0003756">
    <property type="term" value="F:protein disulfide isomerase activity"/>
    <property type="evidence" value="ECO:0007669"/>
    <property type="project" value="UniProtKB-EC"/>
</dbReference>
<dbReference type="PANTHER" id="PTHR18929:SF132">
    <property type="entry name" value="PROTEIN DISULFIDE-ISOMERASE A3"/>
    <property type="match status" value="1"/>
</dbReference>
<dbReference type="EMBL" id="KN846976">
    <property type="protein sequence ID" value="KIW75207.1"/>
    <property type="molecule type" value="Genomic_DNA"/>
</dbReference>
<name>A0A0D2ELA9_9EURO</name>
<dbReference type="PANTHER" id="PTHR18929">
    <property type="entry name" value="PROTEIN DISULFIDE ISOMERASE"/>
    <property type="match status" value="1"/>
</dbReference>
<dbReference type="Pfam" id="PF13848">
    <property type="entry name" value="Thioredoxin_6"/>
    <property type="match status" value="1"/>
</dbReference>
<dbReference type="CDD" id="cd02982">
    <property type="entry name" value="PDI_b'_family"/>
    <property type="match status" value="1"/>
</dbReference>
<evidence type="ECO:0000256" key="4">
    <source>
        <dbReference type="ARBA" id="ARBA00006347"/>
    </source>
</evidence>
<evidence type="ECO:0000256" key="1">
    <source>
        <dbReference type="ARBA" id="ARBA00001182"/>
    </source>
</evidence>
<keyword evidence="10" id="KW-0732">Signal</keyword>
<dbReference type="PROSITE" id="PS51352">
    <property type="entry name" value="THIOREDOXIN_2"/>
    <property type="match status" value="1"/>
</dbReference>
<evidence type="ECO:0000313" key="12">
    <source>
        <dbReference type="EMBL" id="KIW75207.1"/>
    </source>
</evidence>
<feature type="chain" id="PRO_5002256823" description="Protein disulfide-isomerase" evidence="10">
    <location>
        <begin position="25"/>
        <end position="350"/>
    </location>
</feature>
<dbReference type="HOGENOM" id="CLU_903165_0_0_1"/>
<dbReference type="CDD" id="cd02961">
    <property type="entry name" value="PDI_a_family"/>
    <property type="match status" value="1"/>
</dbReference>
<dbReference type="InterPro" id="IPR013766">
    <property type="entry name" value="Thioredoxin_domain"/>
</dbReference>
<evidence type="ECO:0000256" key="3">
    <source>
        <dbReference type="ARBA" id="ARBA00004319"/>
    </source>
</evidence>
<feature type="domain" description="Thioredoxin" evidence="11">
    <location>
        <begin position="5"/>
        <end position="175"/>
    </location>
</feature>
<comment type="subcellular location">
    <subcellularLocation>
        <location evidence="3">Endoplasmic reticulum lumen</location>
    </subcellularLocation>
</comment>
<keyword evidence="6" id="KW-0256">Endoplasmic reticulum</keyword>
<dbReference type="Pfam" id="PF00085">
    <property type="entry name" value="Thioredoxin"/>
    <property type="match status" value="1"/>
</dbReference>
<evidence type="ECO:0000256" key="6">
    <source>
        <dbReference type="ARBA" id="ARBA00022824"/>
    </source>
</evidence>
<keyword evidence="8" id="KW-0676">Redox-active center</keyword>
<dbReference type="GO" id="GO:0005788">
    <property type="term" value="C:endoplasmic reticulum lumen"/>
    <property type="evidence" value="ECO:0007669"/>
    <property type="project" value="UniProtKB-SubCell"/>
</dbReference>
<protein>
    <recommendedName>
        <fullName evidence="9">Protein disulfide-isomerase</fullName>
        <ecNumber evidence="5">5.3.4.1</ecNumber>
    </recommendedName>
</protein>
<accession>A0A0D2ELA9</accession>
<gene>
    <name evidence="12" type="ORF">Z517_11980</name>
</gene>
<comment type="similarity">
    <text evidence="4">Belongs to the protein disulfide isomerase family.</text>
</comment>
<evidence type="ECO:0000256" key="9">
    <source>
        <dbReference type="ARBA" id="ARBA00039846"/>
    </source>
</evidence>
<evidence type="ECO:0000256" key="10">
    <source>
        <dbReference type="SAM" id="SignalP"/>
    </source>
</evidence>
<dbReference type="Gene3D" id="3.40.30.10">
    <property type="entry name" value="Glutaredoxin"/>
    <property type="match status" value="3"/>
</dbReference>
<keyword evidence="13" id="KW-1185">Reference proteome</keyword>
<evidence type="ECO:0000313" key="13">
    <source>
        <dbReference type="Proteomes" id="UP000053029"/>
    </source>
</evidence>
<feature type="signal peptide" evidence="10">
    <location>
        <begin position="1"/>
        <end position="24"/>
    </location>
</feature>
<dbReference type="AlphaFoldDB" id="A0A0D2ELA9"/>
<dbReference type="GO" id="GO:0006457">
    <property type="term" value="P:protein folding"/>
    <property type="evidence" value="ECO:0007669"/>
    <property type="project" value="TreeGrafter"/>
</dbReference>
<comment type="function">
    <text evidence="2">Participates in the folding of proteins containing disulfide bonds, may be involved in glycosylation, prolyl hydroxylation and triglyceride transfer.</text>
</comment>
<evidence type="ECO:0000259" key="11">
    <source>
        <dbReference type="PROSITE" id="PS51352"/>
    </source>
</evidence>
<organism evidence="12 13">
    <name type="scientific">Fonsecaea pedrosoi CBS 271.37</name>
    <dbReference type="NCBI Taxonomy" id="1442368"/>
    <lineage>
        <taxon>Eukaryota</taxon>
        <taxon>Fungi</taxon>
        <taxon>Dikarya</taxon>
        <taxon>Ascomycota</taxon>
        <taxon>Pezizomycotina</taxon>
        <taxon>Eurotiomycetes</taxon>
        <taxon>Chaetothyriomycetidae</taxon>
        <taxon>Chaetothyriales</taxon>
        <taxon>Herpotrichiellaceae</taxon>
        <taxon>Fonsecaea</taxon>
    </lineage>
</organism>
<sequence length="350" mass="39513">MKAQILVRMWVTVFALIQVHGCKAALEYAAPATLKTLATAQSKDNLVIAVFCLPWYEQCRTLAPELEKAKEALQPWPSAQLLLINCEGESDICPSYGVASFPTIRLFHGSRQSRYRGKFRASSVVTKVLQTITQLVSQPDREAFGTLKSLDVPLLLFVVSEDEAPELSTVRAQVAEKLQDKFLVATTTDLTLAEEADVRPPFVVVWHSLDEVKPIYRDKFEMGPILRFAEQTSTPVIGRLDLKSYIDHTQSGLPIAFIIAETDRERKTIAESLKHVALKYKGKINFVTLDTTKLPFLLEPLDVDATRLPALALHRGDDDEVFVYDQNRHINRRDVETFIQRTIHRPVTEL</sequence>
<dbReference type="GO" id="GO:0034976">
    <property type="term" value="P:response to endoplasmic reticulum stress"/>
    <property type="evidence" value="ECO:0007669"/>
    <property type="project" value="TreeGrafter"/>
</dbReference>
<comment type="catalytic activity">
    <reaction evidence="1">
        <text>Catalyzes the rearrangement of -S-S- bonds in proteins.</text>
        <dbReference type="EC" id="5.3.4.1"/>
    </reaction>
</comment>
<dbReference type="VEuPathDB" id="FungiDB:Z517_11980"/>